<comment type="caution">
    <text evidence="12">The sequence shown here is derived from an EMBL/GenBank/DDBJ whole genome shotgun (WGS) entry which is preliminary data.</text>
</comment>
<dbReference type="InterPro" id="IPR006073">
    <property type="entry name" value="GTP-bd"/>
</dbReference>
<dbReference type="InterPro" id="IPR015946">
    <property type="entry name" value="KH_dom-like_a/b"/>
</dbReference>
<dbReference type="Gene3D" id="3.40.50.300">
    <property type="entry name" value="P-loop containing nucleotide triphosphate hydrolases"/>
    <property type="match status" value="2"/>
</dbReference>
<dbReference type="Pfam" id="PF14714">
    <property type="entry name" value="KH_dom-like"/>
    <property type="match status" value="1"/>
</dbReference>
<dbReference type="FunFam" id="3.40.50.300:FF:000494">
    <property type="entry name" value="tRNA modification GTPase MnmE"/>
    <property type="match status" value="1"/>
</dbReference>
<dbReference type="CDD" id="cd01894">
    <property type="entry name" value="EngA1"/>
    <property type="match status" value="1"/>
</dbReference>
<dbReference type="InterPro" id="IPR031166">
    <property type="entry name" value="G_ENGA"/>
</dbReference>
<dbReference type="InterPro" id="IPR032859">
    <property type="entry name" value="KH_dom-like"/>
</dbReference>
<organism evidence="12 13">
    <name type="scientific">Desulfovibrio subterraneus</name>
    <dbReference type="NCBI Taxonomy" id="2718620"/>
    <lineage>
        <taxon>Bacteria</taxon>
        <taxon>Pseudomonadati</taxon>
        <taxon>Thermodesulfobacteriota</taxon>
        <taxon>Desulfovibrionia</taxon>
        <taxon>Desulfovibrionales</taxon>
        <taxon>Desulfovibrionaceae</taxon>
        <taxon>Desulfovibrio</taxon>
    </lineage>
</organism>
<evidence type="ECO:0000256" key="3">
    <source>
        <dbReference type="ARBA" id="ARBA00022517"/>
    </source>
</evidence>
<dbReference type="PANTHER" id="PTHR43834:SF6">
    <property type="entry name" value="GTPASE DER"/>
    <property type="match status" value="1"/>
</dbReference>
<sequence length="453" mass="51223">MYPKIALIGRPNVGKSTLFNRLIRSNRAITHDRPGVTRDRMEGTVKRNGRTWTVIDTGGIHLDENHDATEGPIELRGFEAEILRQTQEAMSECVALCLVVDGRDGLLPFDRRLADYVRRSGLPVLLAVNKVDGGELEDMLTAEFHELGLPMVAMSGEHGFNMRGFEEDLQSLLPPEDEWEAKEEEAGLKIAMLGRPNAGKSSLVNSITGGNRMIVSDVAGTTRDSVDVTYSIDGKRYTFVDTAGVRRRSKIVDSVERYSVNSSIKSSTKAHVTVLVLDGQEGLTQQDKRLIDLLDERKTPFMVVVNKIDLVKQNELAAVKKVYKDALSYSSHIPILYVSALTRANLKRIIPLAEQIWSECHVRVPTGLLNRTLEAIVTKQQPPVVNRVRPKFFYMTQAETNPPTFVFFVNDADRMKDAYIRYMERSLRKMFKIEHAPVRVRFRSSHTKREKKR</sequence>
<reference evidence="12 13" key="1">
    <citation type="submission" date="2020-05" db="EMBL/GenBank/DDBJ databases">
        <title>Draft genome sequence of Desulfovibrio sp. strain HN2T.</title>
        <authorList>
            <person name="Ueno A."/>
            <person name="Tamazawa S."/>
            <person name="Tamamura S."/>
            <person name="Murakami T."/>
            <person name="Kiyama T."/>
            <person name="Inomata H."/>
            <person name="Amano Y."/>
            <person name="Miyakawa K."/>
            <person name="Tamaki H."/>
            <person name="Naganuma T."/>
            <person name="Kaneko K."/>
        </authorList>
    </citation>
    <scope>NUCLEOTIDE SEQUENCE [LARGE SCALE GENOMIC DNA]</scope>
    <source>
        <strain evidence="12 13">HN2</strain>
    </source>
</reference>
<gene>
    <name evidence="8 12" type="primary">der</name>
    <name evidence="12" type="ORF">DSM101010T_00930</name>
</gene>
<evidence type="ECO:0000256" key="6">
    <source>
        <dbReference type="ARBA" id="ARBA00023134"/>
    </source>
</evidence>
<feature type="binding site" evidence="8">
    <location>
        <begin position="241"/>
        <end position="245"/>
    </location>
    <ligand>
        <name>GTP</name>
        <dbReference type="ChEBI" id="CHEBI:37565"/>
        <label>2</label>
    </ligand>
</feature>
<evidence type="ECO:0000256" key="5">
    <source>
        <dbReference type="ARBA" id="ARBA00022741"/>
    </source>
</evidence>
<feature type="binding site" evidence="8">
    <location>
        <begin position="129"/>
        <end position="132"/>
    </location>
    <ligand>
        <name>GTP</name>
        <dbReference type="ChEBI" id="CHEBI:37565"/>
        <label>1</label>
    </ligand>
</feature>
<dbReference type="CDD" id="cd01895">
    <property type="entry name" value="EngA2"/>
    <property type="match status" value="1"/>
</dbReference>
<evidence type="ECO:0000313" key="13">
    <source>
        <dbReference type="Proteomes" id="UP000503840"/>
    </source>
</evidence>
<comment type="similarity">
    <text evidence="1 8 9 10">Belongs to the TRAFAC class TrmE-Era-EngA-EngB-Septin-like GTPase superfamily. EngA (Der) GTPase family.</text>
</comment>
<feature type="domain" description="EngA-type G" evidence="11">
    <location>
        <begin position="188"/>
        <end position="361"/>
    </location>
</feature>
<dbReference type="InterPro" id="IPR005225">
    <property type="entry name" value="Small_GTP-bd"/>
</dbReference>
<dbReference type="AlphaFoldDB" id="A0A7J0BDX7"/>
<dbReference type="PROSITE" id="PS51712">
    <property type="entry name" value="G_ENGA"/>
    <property type="match status" value="2"/>
</dbReference>
<keyword evidence="3 8" id="KW-0690">Ribosome biogenesis</keyword>
<feature type="domain" description="EngA-type G" evidence="11">
    <location>
        <begin position="3"/>
        <end position="177"/>
    </location>
</feature>
<dbReference type="GO" id="GO:0042254">
    <property type="term" value="P:ribosome biogenesis"/>
    <property type="evidence" value="ECO:0007669"/>
    <property type="project" value="UniProtKB-KW"/>
</dbReference>
<evidence type="ECO:0000256" key="8">
    <source>
        <dbReference type="HAMAP-Rule" id="MF_00195"/>
    </source>
</evidence>
<evidence type="ECO:0000313" key="12">
    <source>
        <dbReference type="EMBL" id="GFM31728.1"/>
    </source>
</evidence>
<evidence type="ECO:0000259" key="11">
    <source>
        <dbReference type="PROSITE" id="PS51712"/>
    </source>
</evidence>
<dbReference type="SUPFAM" id="SSF52540">
    <property type="entry name" value="P-loop containing nucleoside triphosphate hydrolases"/>
    <property type="match status" value="2"/>
</dbReference>
<dbReference type="HAMAP" id="MF_00195">
    <property type="entry name" value="GTPase_Der"/>
    <property type="match status" value="1"/>
</dbReference>
<feature type="binding site" evidence="8">
    <location>
        <begin position="194"/>
        <end position="201"/>
    </location>
    <ligand>
        <name>GTP</name>
        <dbReference type="ChEBI" id="CHEBI:37565"/>
        <label>2</label>
    </ligand>
</feature>
<dbReference type="InterPro" id="IPR016484">
    <property type="entry name" value="GTPase_Der"/>
</dbReference>
<comment type="subunit">
    <text evidence="8">Associates with the 50S ribosomal subunit.</text>
</comment>
<keyword evidence="4 10" id="KW-0677">Repeat</keyword>
<dbReference type="EMBL" id="BLVO01000001">
    <property type="protein sequence ID" value="GFM31728.1"/>
    <property type="molecule type" value="Genomic_DNA"/>
</dbReference>
<dbReference type="InterPro" id="IPR027417">
    <property type="entry name" value="P-loop_NTPase"/>
</dbReference>
<accession>A0A7J0BDX7</accession>
<feature type="binding site" evidence="8">
    <location>
        <begin position="9"/>
        <end position="16"/>
    </location>
    <ligand>
        <name>GTP</name>
        <dbReference type="ChEBI" id="CHEBI:37565"/>
        <label>1</label>
    </ligand>
</feature>
<feature type="binding site" evidence="8">
    <location>
        <begin position="56"/>
        <end position="60"/>
    </location>
    <ligand>
        <name>GTP</name>
        <dbReference type="ChEBI" id="CHEBI:37565"/>
        <label>1</label>
    </ligand>
</feature>
<comment type="function">
    <text evidence="8 10">GTPase that plays an essential role in the late steps of ribosome biogenesis.</text>
</comment>
<evidence type="ECO:0000256" key="10">
    <source>
        <dbReference type="RuleBase" id="RU004481"/>
    </source>
</evidence>
<evidence type="ECO:0000256" key="2">
    <source>
        <dbReference type="ARBA" id="ARBA00020953"/>
    </source>
</evidence>
<keyword evidence="6 8" id="KW-0342">GTP-binding</keyword>
<dbReference type="NCBIfam" id="TIGR03594">
    <property type="entry name" value="GTPase_EngA"/>
    <property type="match status" value="1"/>
</dbReference>
<dbReference type="Proteomes" id="UP000503840">
    <property type="component" value="Unassembled WGS sequence"/>
</dbReference>
<evidence type="ECO:0000256" key="1">
    <source>
        <dbReference type="ARBA" id="ARBA00008279"/>
    </source>
</evidence>
<protein>
    <recommendedName>
        <fullName evidence="2 8">GTPase Der</fullName>
    </recommendedName>
    <alternativeName>
        <fullName evidence="7 8">GTP-binding protein EngA</fullName>
    </alternativeName>
</protein>
<dbReference type="NCBIfam" id="TIGR00231">
    <property type="entry name" value="small_GTP"/>
    <property type="match status" value="2"/>
</dbReference>
<dbReference type="PIRSF" id="PIRSF006485">
    <property type="entry name" value="GTP-binding_EngA"/>
    <property type="match status" value="1"/>
</dbReference>
<keyword evidence="5 8" id="KW-0547">Nucleotide-binding</keyword>
<evidence type="ECO:0000256" key="7">
    <source>
        <dbReference type="ARBA" id="ARBA00032345"/>
    </source>
</evidence>
<dbReference type="Gene3D" id="3.30.300.20">
    <property type="match status" value="1"/>
</dbReference>
<dbReference type="GO" id="GO:0005525">
    <property type="term" value="F:GTP binding"/>
    <property type="evidence" value="ECO:0007669"/>
    <property type="project" value="UniProtKB-UniRule"/>
</dbReference>
<dbReference type="PANTHER" id="PTHR43834">
    <property type="entry name" value="GTPASE DER"/>
    <property type="match status" value="1"/>
</dbReference>
<evidence type="ECO:0000256" key="4">
    <source>
        <dbReference type="ARBA" id="ARBA00022737"/>
    </source>
</evidence>
<feature type="binding site" evidence="8">
    <location>
        <begin position="306"/>
        <end position="309"/>
    </location>
    <ligand>
        <name>GTP</name>
        <dbReference type="ChEBI" id="CHEBI:37565"/>
        <label>2</label>
    </ligand>
</feature>
<dbReference type="Pfam" id="PF01926">
    <property type="entry name" value="MMR_HSR1"/>
    <property type="match status" value="2"/>
</dbReference>
<proteinExistence type="inferred from homology"/>
<evidence type="ECO:0000256" key="9">
    <source>
        <dbReference type="PROSITE-ProRule" id="PRU01049"/>
    </source>
</evidence>
<keyword evidence="13" id="KW-1185">Reference proteome</keyword>
<dbReference type="RefSeq" id="WP_174403435.1">
    <property type="nucleotide sequence ID" value="NZ_BLVO01000001.1"/>
</dbReference>
<dbReference type="GO" id="GO:0043022">
    <property type="term" value="F:ribosome binding"/>
    <property type="evidence" value="ECO:0007669"/>
    <property type="project" value="TreeGrafter"/>
</dbReference>
<name>A0A7J0BDX7_9BACT</name>
<dbReference type="FunFam" id="3.30.300.20:FF:000004">
    <property type="entry name" value="GTPase Der"/>
    <property type="match status" value="1"/>
</dbReference>